<dbReference type="InterPro" id="IPR003774">
    <property type="entry name" value="AlgH-like"/>
</dbReference>
<comment type="caution">
    <text evidence="2">The sequence shown here is derived from an EMBL/GenBank/DDBJ whole genome shotgun (WGS) entry which is preliminary data.</text>
</comment>
<dbReference type="SUPFAM" id="SSF143456">
    <property type="entry name" value="VC0467-like"/>
    <property type="match status" value="1"/>
</dbReference>
<name>A0A8K1FLD9_PYTOL</name>
<evidence type="ECO:0000313" key="3">
    <source>
        <dbReference type="Proteomes" id="UP000794436"/>
    </source>
</evidence>
<evidence type="ECO:0000313" key="2">
    <source>
        <dbReference type="EMBL" id="TMW62578.1"/>
    </source>
</evidence>
<dbReference type="PANTHER" id="PTHR30327">
    <property type="entry name" value="UNCHARACTERIZED PROTEIN YQGE"/>
    <property type="match status" value="1"/>
</dbReference>
<accession>A0A8K1FLD9</accession>
<dbReference type="Proteomes" id="UP000794436">
    <property type="component" value="Unassembled WGS sequence"/>
</dbReference>
<evidence type="ECO:0000256" key="1">
    <source>
        <dbReference type="SAM" id="MobiDB-lite"/>
    </source>
</evidence>
<dbReference type="EMBL" id="SPLM01000073">
    <property type="protein sequence ID" value="TMW62578.1"/>
    <property type="molecule type" value="Genomic_DNA"/>
</dbReference>
<dbReference type="GO" id="GO:0005829">
    <property type="term" value="C:cytosol"/>
    <property type="evidence" value="ECO:0007669"/>
    <property type="project" value="TreeGrafter"/>
</dbReference>
<evidence type="ECO:0008006" key="4">
    <source>
        <dbReference type="Google" id="ProtNLM"/>
    </source>
</evidence>
<feature type="region of interest" description="Disordered" evidence="1">
    <location>
        <begin position="356"/>
        <end position="375"/>
    </location>
</feature>
<dbReference type="Gene3D" id="3.40.1740.10">
    <property type="entry name" value="VC0467-like"/>
    <property type="match status" value="1"/>
</dbReference>
<dbReference type="AlphaFoldDB" id="A0A8K1FLD9"/>
<organism evidence="2 3">
    <name type="scientific">Pythium oligandrum</name>
    <name type="common">Mycoparasitic fungus</name>
    <dbReference type="NCBI Taxonomy" id="41045"/>
    <lineage>
        <taxon>Eukaryota</taxon>
        <taxon>Sar</taxon>
        <taxon>Stramenopiles</taxon>
        <taxon>Oomycota</taxon>
        <taxon>Peronosporomycetes</taxon>
        <taxon>Pythiales</taxon>
        <taxon>Pythiaceae</taxon>
        <taxon>Pythium</taxon>
    </lineage>
</organism>
<sequence>MKLQQIVYRDLLTAARDLDRNAAFRALISSNMLIRPVSGEYNRTQLPHVEEFNRVLLTYLGNRSYYLPSRERKSAQELVREKFRQESPTKHSMDTAFVALKALNDRVSYAMEIGVLENRLGKASKKTTGKKSPKKIIRDLNDAQSAREASEQMSSRVTNVRLADTLSSGIFLLSHPMLNGIFNRSVIVLTEHTSKGTKGFIVNRPTNTPLMKVFKVHPRIMRAFGSSKVRKGGPLRTEHAEILHSREEFGGERVITGNFRSPTEESLFVGVDLETAAKAVEKEEAKQTDVMFINGISSWIPGQLESEMQRGTWVAVKAPLSFAVNPEKDLWSELMGHLGGEYEAFSRMPVIHEEEFDEEDDFFDDDDEGDFEERS</sequence>
<dbReference type="PANTHER" id="PTHR30327:SF1">
    <property type="entry name" value="UPF0301 PROTEIN YQGE"/>
    <property type="match status" value="1"/>
</dbReference>
<gene>
    <name evidence="2" type="ORF">Poli38472_005196</name>
</gene>
<keyword evidence="3" id="KW-1185">Reference proteome</keyword>
<proteinExistence type="predicted"/>
<reference evidence="2" key="1">
    <citation type="submission" date="2019-03" db="EMBL/GenBank/DDBJ databases">
        <title>Long read genome sequence of the mycoparasitic Pythium oligandrum ATCC 38472 isolated from sugarbeet rhizosphere.</title>
        <authorList>
            <person name="Gaulin E."/>
        </authorList>
    </citation>
    <scope>NUCLEOTIDE SEQUENCE</scope>
    <source>
        <strain evidence="2">ATCC 38472_TT</strain>
    </source>
</reference>
<dbReference type="Pfam" id="PF02622">
    <property type="entry name" value="DUF179"/>
    <property type="match status" value="1"/>
</dbReference>
<dbReference type="OrthoDB" id="272750at2759"/>
<protein>
    <recommendedName>
        <fullName evidence="4">Transcriptional regulator</fullName>
    </recommendedName>
</protein>